<dbReference type="CDD" id="cd19941">
    <property type="entry name" value="TIL"/>
    <property type="match status" value="1"/>
</dbReference>
<feature type="compositionally biased region" description="Low complexity" evidence="5">
    <location>
        <begin position="1475"/>
        <end position="1502"/>
    </location>
</feature>
<comment type="caution">
    <text evidence="8">The sequence shown here is derived from an EMBL/GenBank/DDBJ whole genome shotgun (WGS) entry which is preliminary data.</text>
</comment>
<feature type="signal peptide" evidence="6">
    <location>
        <begin position="1"/>
        <end position="21"/>
    </location>
</feature>
<evidence type="ECO:0000313" key="8">
    <source>
        <dbReference type="EMBL" id="KAK6172766.1"/>
    </source>
</evidence>
<feature type="region of interest" description="Disordered" evidence="5">
    <location>
        <begin position="1137"/>
        <end position="1171"/>
    </location>
</feature>
<reference evidence="8 9" key="1">
    <citation type="submission" date="2024-01" db="EMBL/GenBank/DDBJ databases">
        <title>The genome of the rayed Mediterranean limpet Patella caerulea (Linnaeus, 1758).</title>
        <authorList>
            <person name="Anh-Thu Weber A."/>
            <person name="Halstead-Nussloch G."/>
        </authorList>
    </citation>
    <scope>NUCLEOTIDE SEQUENCE [LARGE SCALE GENOMIC DNA]</scope>
    <source>
        <strain evidence="8">AATW-2023a</strain>
        <tissue evidence="8">Whole specimen</tissue>
    </source>
</reference>
<dbReference type="InterPro" id="IPR036084">
    <property type="entry name" value="Ser_inhib-like_sf"/>
</dbReference>
<feature type="region of interest" description="Disordered" evidence="5">
    <location>
        <begin position="779"/>
        <end position="799"/>
    </location>
</feature>
<dbReference type="EMBL" id="JAZGQO010000011">
    <property type="protein sequence ID" value="KAK6172766.1"/>
    <property type="molecule type" value="Genomic_DNA"/>
</dbReference>
<dbReference type="SMART" id="SM00216">
    <property type="entry name" value="VWD"/>
    <property type="match status" value="2"/>
</dbReference>
<feature type="region of interest" description="Disordered" evidence="5">
    <location>
        <begin position="957"/>
        <end position="1030"/>
    </location>
</feature>
<name>A0AAN8PIT3_PATCE</name>
<sequence length="1715" mass="185661">MKLLWLLVCGFILILWCDAFAVEKTEDGGIEKRSLGRHRSGFNVEKRFGLRVGRLRLGGHGRLKLNVNHHDDDGQTILRRKKRFGWFKKSKKSQKTKKSKNSKRGKSMKGMIHKMKTGGHKVATGVKNVIKNIGKHLFGSHSLGKSKTRGKASLGLKLKTKGKSKKGSKGKSKKTSKTKSTKSKSNKVSKAKSKKISKGKSKKASKAKSRKNKSRSISRGTSKKASKAKSKNGSNGKSKDASKSISRKNKSRRRNSKKAKAQSKQVSRGTSKKVSKAKSNTKSKRKSKKASKAKSQKNKSRRRKRKKAAESTQIKVKKDQVVVDQVKKANEDLCQCKANGDPHFHTFDGQKIDFMGKCRYTLSRSLIADDACSFDVEVKNHVRNNKPKVSWVRSVFFKIYGIEVKLHLRNKLFVNGKRAYPPVSLAGGRLNVIKSGKSLEATTDCGIRVKFDGNHLVKVKVPKKYAGRLTGLCGDCNKEKDDFRLANGTDVTEVKERFALIGNSYLIPSQKAKPECVSVQPTLECSKKVSKLVSTDDSCGMIKNTDGPFAKCIKALGDDVIDYFDGCTYDACSYENQPAELKSSVCKSLEAFAADCEDVGIIVAWRSAGLCPLTCSENMHYSPSISGCQETCSGLPPLDQCPVDLSEGCKCDEGFVLSGETCVEEEQCGCTNTEGFYFPLGAEYISDDCSVTYTCTNTETGPQIQAVSRDADCSDHSTCSLENGEPICTCNEGYTNLPNGECVKVVPIKENIVEIPIKQEQKVIEEPELLPIFKKTEEKETPEVVGPTQEKPKSKSTKTRSMIFNPIPAMPEPQVVVEPKPEPTLEPQVLVEQKPEPEPVEQKPEEELPEPPIVVAQKSEPQPQVVIEPKEPVVAEPETQEVTVTEAPVIAEPETPAVAEPKAPVIVEPKTQEVAVPDAPVMAEPEVPLIVEPEAPVIAEQETPVIAEPEAPVVAEPEPPVAAKPETPVVAEPETPIAAEQRPEPPVVAEPDTPIDVEQKPESQVRQKPTEPERVAVEGLQTSPVPTLPVDPEEEIIQSLPVVAEPATSVIAESETPMVAEPETPLIAEPEEPVIPEPEAPVIAVPEAPVVAEPETSVVNEPETPVIAEPETPMVAEPEIPVIAEPEAPVIAEPETPVVAEPETAVVDEPETPVVGEPEAPAVAEPAPETPVVAVPEAPVVAEPETSVVNEPETPVIAEPETPMVAEPEIPVIAEPEAPVIAEPETPVVAEPETPVVAEPETPVVDEPETPVVGEPEAPAVAAPEPETPVVVEPETPVIALPEAPAGLQTSPVPLLPAEPEEKIIEVPPVVAEPAPPLIAKPETPLIAEPETPVIAEPETAVVAEPEPEVVAEPEAPVIAKPENPIAVEQKPESLLEQKPEVPEGEKISPVPQLPTEADEKIIQTPPAIVKPEPLVTAEPEPQVVTEPEPPIVAAPEQTVVAEPDVPVVVGPEVPIVAEPKPEPPVVVEPPAEPPVVTEQESPVVSKPEPTVVTEPEPTVVAEPEPPVVEQKLETKPIKFVPCECEGRGDPHYTTYDEAFLELYADCKYTMSKGELNDGNCGFDVEVKNEKHPSSGHPNRAFTQFVDVKVSGEKIRLLHGGRVLLNGVDTSLPFITPQVNVTQAGKFVKLTTRCGVQVSFDGRMIVRIKTPPSYRNRLTGLCGNCNDDRHDDIQVDGRSVNSFPTLTEGYQTLANQYVVKDDSNKPSTNPVCQVQ</sequence>
<feature type="region of interest" description="Disordered" evidence="5">
    <location>
        <begin position="1376"/>
        <end position="1395"/>
    </location>
</feature>
<feature type="region of interest" description="Disordered" evidence="5">
    <location>
        <begin position="1183"/>
        <end position="1203"/>
    </location>
</feature>
<dbReference type="Pfam" id="PF00094">
    <property type="entry name" value="VWD"/>
    <property type="match status" value="2"/>
</dbReference>
<feature type="domain" description="VWFD" evidence="7">
    <location>
        <begin position="1523"/>
        <end position="1713"/>
    </location>
</feature>
<evidence type="ECO:0000259" key="7">
    <source>
        <dbReference type="PROSITE" id="PS51233"/>
    </source>
</evidence>
<keyword evidence="2 6" id="KW-0732">Signal</keyword>
<evidence type="ECO:0000256" key="6">
    <source>
        <dbReference type="SAM" id="SignalP"/>
    </source>
</evidence>
<dbReference type="Pfam" id="PF08742">
    <property type="entry name" value="C8"/>
    <property type="match status" value="1"/>
</dbReference>
<dbReference type="PANTHER" id="PTHR46160">
    <property type="entry name" value="ALPHA-TECTORIN-RELATED"/>
    <property type="match status" value="1"/>
</dbReference>
<evidence type="ECO:0000256" key="1">
    <source>
        <dbReference type="ARBA" id="ARBA00004370"/>
    </source>
</evidence>
<comment type="subcellular location">
    <subcellularLocation>
        <location evidence="1">Membrane</location>
    </subcellularLocation>
</comment>
<feature type="compositionally biased region" description="Basic and acidic residues" evidence="5">
    <location>
        <begin position="1376"/>
        <end position="1387"/>
    </location>
</feature>
<accession>A0AAN8PIT3</accession>
<feature type="region of interest" description="Disordered" evidence="5">
    <location>
        <begin position="1094"/>
        <end position="1113"/>
    </location>
</feature>
<feature type="compositionally biased region" description="Pro residues" evidence="5">
    <location>
        <begin position="1465"/>
        <end position="1474"/>
    </location>
</feature>
<feature type="compositionally biased region" description="Basic residues" evidence="5">
    <location>
        <begin position="245"/>
        <end position="261"/>
    </location>
</feature>
<dbReference type="PANTHER" id="PTHR46160:SF9">
    <property type="entry name" value="PROTEIN PRY2-RELATED"/>
    <property type="match status" value="1"/>
</dbReference>
<feature type="compositionally biased region" description="Low complexity" evidence="5">
    <location>
        <begin position="1416"/>
        <end position="1425"/>
    </location>
</feature>
<evidence type="ECO:0000256" key="3">
    <source>
        <dbReference type="ARBA" id="ARBA00023136"/>
    </source>
</evidence>
<evidence type="ECO:0000256" key="5">
    <source>
        <dbReference type="SAM" id="MobiDB-lite"/>
    </source>
</evidence>
<feature type="compositionally biased region" description="Basic and acidic residues" evidence="5">
    <location>
        <begin position="997"/>
        <end position="1016"/>
    </location>
</feature>
<feature type="compositionally biased region" description="Low complexity" evidence="5">
    <location>
        <begin position="1250"/>
        <end position="1270"/>
    </location>
</feature>
<gene>
    <name evidence="8" type="ORF">SNE40_016361</name>
</gene>
<feature type="region of interest" description="Disordered" evidence="5">
    <location>
        <begin position="84"/>
        <end position="112"/>
    </location>
</feature>
<dbReference type="Proteomes" id="UP001347796">
    <property type="component" value="Unassembled WGS sequence"/>
</dbReference>
<evidence type="ECO:0000256" key="4">
    <source>
        <dbReference type="ARBA" id="ARBA00023157"/>
    </source>
</evidence>
<feature type="region of interest" description="Disordered" evidence="5">
    <location>
        <begin position="1465"/>
        <end position="1502"/>
    </location>
</feature>
<evidence type="ECO:0000256" key="2">
    <source>
        <dbReference type="ARBA" id="ARBA00022729"/>
    </source>
</evidence>
<proteinExistence type="predicted"/>
<feature type="compositionally biased region" description="Basic residues" evidence="5">
    <location>
        <begin position="270"/>
        <end position="307"/>
    </location>
</feature>
<feature type="compositionally biased region" description="Basic and acidic residues" evidence="5">
    <location>
        <begin position="833"/>
        <end position="846"/>
    </location>
</feature>
<protein>
    <recommendedName>
        <fullName evidence="7">VWFD domain-containing protein</fullName>
    </recommendedName>
</protein>
<evidence type="ECO:0000313" key="9">
    <source>
        <dbReference type="Proteomes" id="UP001347796"/>
    </source>
</evidence>
<dbReference type="SUPFAM" id="SSF57567">
    <property type="entry name" value="Serine protease inhibitors"/>
    <property type="match status" value="1"/>
</dbReference>
<dbReference type="InterPro" id="IPR001846">
    <property type="entry name" value="VWF_type-D"/>
</dbReference>
<keyword evidence="4" id="KW-1015">Disulfide bond</keyword>
<organism evidence="8 9">
    <name type="scientific">Patella caerulea</name>
    <name type="common">Rayed Mediterranean limpet</name>
    <dbReference type="NCBI Taxonomy" id="87958"/>
    <lineage>
        <taxon>Eukaryota</taxon>
        <taxon>Metazoa</taxon>
        <taxon>Spiralia</taxon>
        <taxon>Lophotrochozoa</taxon>
        <taxon>Mollusca</taxon>
        <taxon>Gastropoda</taxon>
        <taxon>Patellogastropoda</taxon>
        <taxon>Patelloidea</taxon>
        <taxon>Patellidae</taxon>
        <taxon>Patella</taxon>
    </lineage>
</organism>
<feature type="chain" id="PRO_5042857348" description="VWFD domain-containing protein" evidence="6">
    <location>
        <begin position="22"/>
        <end position="1715"/>
    </location>
</feature>
<feature type="region of interest" description="Disordered" evidence="5">
    <location>
        <begin position="139"/>
        <end position="315"/>
    </location>
</feature>
<feature type="region of interest" description="Disordered" evidence="5">
    <location>
        <begin position="1405"/>
        <end position="1425"/>
    </location>
</feature>
<dbReference type="InterPro" id="IPR014853">
    <property type="entry name" value="VWF/SSPO/ZAN-like_Cys-rich_dom"/>
</dbReference>
<feature type="compositionally biased region" description="Low complexity" evidence="5">
    <location>
        <begin position="1227"/>
        <end position="1243"/>
    </location>
</feature>
<dbReference type="PROSITE" id="PS51233">
    <property type="entry name" value="VWFD"/>
    <property type="match status" value="2"/>
</dbReference>
<dbReference type="InterPro" id="IPR052749">
    <property type="entry name" value="Alpha-tectorin"/>
</dbReference>
<dbReference type="GO" id="GO:0016020">
    <property type="term" value="C:membrane"/>
    <property type="evidence" value="ECO:0007669"/>
    <property type="project" value="UniProtKB-SubCell"/>
</dbReference>
<feature type="compositionally biased region" description="Basic residues" evidence="5">
    <location>
        <begin position="158"/>
        <end position="230"/>
    </location>
</feature>
<feature type="domain" description="VWFD" evidence="7">
    <location>
        <begin position="334"/>
        <end position="517"/>
    </location>
</feature>
<dbReference type="Gene3D" id="2.10.25.10">
    <property type="entry name" value="Laminin"/>
    <property type="match status" value="1"/>
</dbReference>
<feature type="compositionally biased region" description="Low complexity" evidence="5">
    <location>
        <begin position="1152"/>
        <end position="1171"/>
    </location>
</feature>
<keyword evidence="3" id="KW-0472">Membrane</keyword>
<feature type="region of interest" description="Disordered" evidence="5">
    <location>
        <begin position="1227"/>
        <end position="1270"/>
    </location>
</feature>
<dbReference type="InterPro" id="IPR002919">
    <property type="entry name" value="TIL_dom"/>
</dbReference>
<dbReference type="SMART" id="SM00832">
    <property type="entry name" value="C8"/>
    <property type="match status" value="1"/>
</dbReference>
<feature type="compositionally biased region" description="Low complexity" evidence="5">
    <location>
        <begin position="963"/>
        <end position="976"/>
    </location>
</feature>
<keyword evidence="9" id="KW-1185">Reference proteome</keyword>
<dbReference type="Pfam" id="PF01826">
    <property type="entry name" value="TIL"/>
    <property type="match status" value="1"/>
</dbReference>
<feature type="region of interest" description="Disordered" evidence="5">
    <location>
        <begin position="826"/>
        <end position="896"/>
    </location>
</feature>